<dbReference type="InterPro" id="IPR044855">
    <property type="entry name" value="CoA-Trfase_III_dom3_sf"/>
</dbReference>
<dbReference type="GO" id="GO:0008410">
    <property type="term" value="F:CoA-transferase activity"/>
    <property type="evidence" value="ECO:0007669"/>
    <property type="project" value="TreeGrafter"/>
</dbReference>
<dbReference type="Gene3D" id="3.40.50.10540">
    <property type="entry name" value="Crotonobetainyl-coa:carnitine coa-transferase, domain 1"/>
    <property type="match status" value="1"/>
</dbReference>
<dbReference type="Proteomes" id="UP000644756">
    <property type="component" value="Unassembled WGS sequence"/>
</dbReference>
<proteinExistence type="predicted"/>
<evidence type="ECO:0000313" key="3">
    <source>
        <dbReference type="Proteomes" id="UP000644756"/>
    </source>
</evidence>
<keyword evidence="1 2" id="KW-0808">Transferase</keyword>
<dbReference type="PANTHER" id="PTHR48207:SF3">
    <property type="entry name" value="SUCCINATE--HYDROXYMETHYLGLUTARATE COA-TRANSFERASE"/>
    <property type="match status" value="1"/>
</dbReference>
<dbReference type="Gene3D" id="3.30.1540.10">
    <property type="entry name" value="formyl-coa transferase, domain 3"/>
    <property type="match status" value="1"/>
</dbReference>
<comment type="caution">
    <text evidence="2">The sequence shown here is derived from an EMBL/GenBank/DDBJ whole genome shotgun (WGS) entry which is preliminary data.</text>
</comment>
<evidence type="ECO:0000313" key="2">
    <source>
        <dbReference type="EMBL" id="GGG00251.1"/>
    </source>
</evidence>
<dbReference type="InterPro" id="IPR003673">
    <property type="entry name" value="CoA-Trfase_fam_III"/>
</dbReference>
<protein>
    <submittedName>
        <fullName evidence="2">CoA transferase</fullName>
    </submittedName>
</protein>
<sequence>MIVLDFSQFLSGPYAGLRLADLGARVIKIEKNDSGDICRSLYISNLELDGDSTLFHSINRNKESFSANLKNEDDYHAVAELVKKADVVIQNYRPGVIEKLGFSYEEVKKLNPNIIYGSISGYGSDGPLIEKPGQDLLVQSFTGIPWSITSDRKKPTPYGLAIADMITGAHLAEGILASLVRGTITGKGAKVEVSLLESTLDLMQEIFRNVLQDYKKNYVLAPAPKGIYETKDGFIALEAESVPKLGKIMNCPKLMTFEERTSWVDFKDQIKQILQGHFVQKSSNDLINILEREGISCAEVFNWKQLIEHEGFQILEMVQNVYRSNGTKLTTLRCPIRIDGERFLSSIGSPKVGEHNESIRREFNF</sequence>
<organism evidence="2 3">
    <name type="scientific">Paenibacillus abyssi</name>
    <dbReference type="NCBI Taxonomy" id="1340531"/>
    <lineage>
        <taxon>Bacteria</taxon>
        <taxon>Bacillati</taxon>
        <taxon>Bacillota</taxon>
        <taxon>Bacilli</taxon>
        <taxon>Bacillales</taxon>
        <taxon>Paenibacillaceae</taxon>
        <taxon>Paenibacillus</taxon>
    </lineage>
</organism>
<gene>
    <name evidence="2" type="ORF">GCM10010916_16840</name>
</gene>
<dbReference type="EMBL" id="BMGR01000004">
    <property type="protein sequence ID" value="GGG00251.1"/>
    <property type="molecule type" value="Genomic_DNA"/>
</dbReference>
<accession>A0A917CYU9</accession>
<keyword evidence="3" id="KW-1185">Reference proteome</keyword>
<reference evidence="2" key="1">
    <citation type="journal article" date="2014" name="Int. J. Syst. Evol. Microbiol.">
        <title>Complete genome sequence of Corynebacterium casei LMG S-19264T (=DSM 44701T), isolated from a smear-ripened cheese.</title>
        <authorList>
            <consortium name="US DOE Joint Genome Institute (JGI-PGF)"/>
            <person name="Walter F."/>
            <person name="Albersmeier A."/>
            <person name="Kalinowski J."/>
            <person name="Ruckert C."/>
        </authorList>
    </citation>
    <scope>NUCLEOTIDE SEQUENCE</scope>
    <source>
        <strain evidence="2">CGMCC 1.12987</strain>
    </source>
</reference>
<reference evidence="2" key="2">
    <citation type="submission" date="2020-09" db="EMBL/GenBank/DDBJ databases">
        <authorList>
            <person name="Sun Q."/>
            <person name="Zhou Y."/>
        </authorList>
    </citation>
    <scope>NUCLEOTIDE SEQUENCE</scope>
    <source>
        <strain evidence="2">CGMCC 1.12987</strain>
    </source>
</reference>
<name>A0A917CYU9_9BACL</name>
<dbReference type="AlphaFoldDB" id="A0A917CYU9"/>
<evidence type="ECO:0000256" key="1">
    <source>
        <dbReference type="ARBA" id="ARBA00022679"/>
    </source>
</evidence>
<dbReference type="SUPFAM" id="SSF89796">
    <property type="entry name" value="CoA-transferase family III (CaiB/BaiF)"/>
    <property type="match status" value="1"/>
</dbReference>
<dbReference type="InterPro" id="IPR023606">
    <property type="entry name" value="CoA-Trfase_III_dom_1_sf"/>
</dbReference>
<dbReference type="InterPro" id="IPR050483">
    <property type="entry name" value="CoA-transferase_III_domain"/>
</dbReference>
<dbReference type="PANTHER" id="PTHR48207">
    <property type="entry name" value="SUCCINATE--HYDROXYMETHYLGLUTARATE COA-TRANSFERASE"/>
    <property type="match status" value="1"/>
</dbReference>
<dbReference type="Pfam" id="PF02515">
    <property type="entry name" value="CoA_transf_3"/>
    <property type="match status" value="1"/>
</dbReference>